<sequence>DVIIKYNILRRKNMKKILLGLSLVVILGACMDLEPLKPTPQNVNARIIEGQTQRAQVIKFFGQPTSVSKNADGKDVWTYNKITNTSTGETRTFMLIFNGMVVEKYIVY</sequence>
<accession>F9EM23</accession>
<name>F9EM23_9FUSO</name>
<evidence type="ECO:0000313" key="2">
    <source>
        <dbReference type="Proteomes" id="UP000005392"/>
    </source>
</evidence>
<organism evidence="1 2">
    <name type="scientific">Fusobacterium animalis ATCC 51191</name>
    <dbReference type="NCBI Taxonomy" id="997347"/>
    <lineage>
        <taxon>Bacteria</taxon>
        <taxon>Fusobacteriati</taxon>
        <taxon>Fusobacteriota</taxon>
        <taxon>Fusobacteriia</taxon>
        <taxon>Fusobacteriales</taxon>
        <taxon>Fusobacteriaceae</taxon>
        <taxon>Fusobacterium</taxon>
    </lineage>
</organism>
<dbReference type="AlphaFoldDB" id="F9EM23"/>
<proteinExistence type="predicted"/>
<gene>
    <name evidence="1" type="ORF">HMPREF9094_0978</name>
</gene>
<dbReference type="STRING" id="76859.RN98_02835"/>
<comment type="caution">
    <text evidence="1">The sequence shown here is derived from an EMBL/GenBank/DDBJ whole genome shotgun (WGS) entry which is preliminary data.</text>
</comment>
<dbReference type="EMBL" id="AFQD01000157">
    <property type="protein sequence ID" value="EGQ79985.1"/>
    <property type="molecule type" value="Genomic_DNA"/>
</dbReference>
<reference evidence="1 2" key="1">
    <citation type="submission" date="2011-05" db="EMBL/GenBank/DDBJ databases">
        <authorList>
            <person name="Muzny D."/>
            <person name="Qin X."/>
            <person name="Deng J."/>
            <person name="Jiang H."/>
            <person name="Liu Y."/>
            <person name="Qu J."/>
            <person name="Song X.-Z."/>
            <person name="Zhang L."/>
            <person name="Thornton R."/>
            <person name="Coyle M."/>
            <person name="Francisco L."/>
            <person name="Jackson L."/>
            <person name="Javaid M."/>
            <person name="Korchina V."/>
            <person name="Kovar C."/>
            <person name="Mata R."/>
            <person name="Mathew T."/>
            <person name="Ngo R."/>
            <person name="Nguyen L."/>
            <person name="Nguyen N."/>
            <person name="Okwuonu G."/>
            <person name="Ongeri F."/>
            <person name="Pham C."/>
            <person name="Simmons D."/>
            <person name="Wilczek-Boney K."/>
            <person name="Hale W."/>
            <person name="Jakkamsetti A."/>
            <person name="Pham P."/>
            <person name="Ruth R."/>
            <person name="San Lucas F."/>
            <person name="Warren J."/>
            <person name="Zhang J."/>
            <person name="Zhao Z."/>
            <person name="Zhou C."/>
            <person name="Zhu D."/>
            <person name="Lee S."/>
            <person name="Bess C."/>
            <person name="Blankenburg K."/>
            <person name="Forbes L."/>
            <person name="Fu Q."/>
            <person name="Gubbala S."/>
            <person name="Hirani K."/>
            <person name="Jayaseelan J.C."/>
            <person name="Lara F."/>
            <person name="Munidasa M."/>
            <person name="Palculict T."/>
            <person name="Patil S."/>
            <person name="Pu L.-L."/>
            <person name="Saada N."/>
            <person name="Tang L."/>
            <person name="Weissenberger G."/>
            <person name="Zhu Y."/>
            <person name="Hemphill L."/>
            <person name="Shang Y."/>
            <person name="Youmans B."/>
            <person name="Ayvaz T."/>
            <person name="Ross M."/>
            <person name="Santibanez J."/>
            <person name="Aqrawi P."/>
            <person name="Gross S."/>
            <person name="Joshi V."/>
            <person name="Fowler G."/>
            <person name="Nazareth L."/>
            <person name="Reid J."/>
            <person name="Worley K."/>
            <person name="Petrosino J."/>
            <person name="Highlander S."/>
            <person name="Gibbs R."/>
        </authorList>
    </citation>
    <scope>NUCLEOTIDE SEQUENCE [LARGE SCALE GENOMIC DNA]</scope>
    <source>
        <strain evidence="1 2">ATCC 51191</strain>
    </source>
</reference>
<evidence type="ECO:0000313" key="1">
    <source>
        <dbReference type="EMBL" id="EGQ79985.1"/>
    </source>
</evidence>
<dbReference type="Proteomes" id="UP000005392">
    <property type="component" value="Unassembled WGS sequence"/>
</dbReference>
<feature type="non-terminal residue" evidence="1">
    <location>
        <position position="1"/>
    </location>
</feature>
<dbReference type="HOGENOM" id="CLU_2368795_0_0_0"/>
<evidence type="ECO:0008006" key="3">
    <source>
        <dbReference type="Google" id="ProtNLM"/>
    </source>
</evidence>
<protein>
    <recommendedName>
        <fullName evidence="3">Lipoprotein SmpA/OmlA domain-containing protein</fullName>
    </recommendedName>
</protein>
<keyword evidence="2" id="KW-1185">Reference proteome</keyword>
<dbReference type="PATRIC" id="fig|997347.4.peg.911"/>